<evidence type="ECO:0000256" key="1">
    <source>
        <dbReference type="SAM" id="MobiDB-lite"/>
    </source>
</evidence>
<feature type="non-terminal residue" evidence="2">
    <location>
        <position position="94"/>
    </location>
</feature>
<sequence>MGTSSRAEVVGDSQRELDGDEERAHHGTQTFNDKWDLATSTGGIAGRICNVARVRRLAVHMRQYQTAVIKFQAPLHHWALMGGMGRLIMGLATR</sequence>
<proteinExistence type="predicted"/>
<dbReference type="EMBL" id="CAUYUJ010014898">
    <property type="protein sequence ID" value="CAK0847410.1"/>
    <property type="molecule type" value="Genomic_DNA"/>
</dbReference>
<accession>A0ABN9TND9</accession>
<evidence type="ECO:0000313" key="3">
    <source>
        <dbReference type="Proteomes" id="UP001189429"/>
    </source>
</evidence>
<organism evidence="2 3">
    <name type="scientific">Prorocentrum cordatum</name>
    <dbReference type="NCBI Taxonomy" id="2364126"/>
    <lineage>
        <taxon>Eukaryota</taxon>
        <taxon>Sar</taxon>
        <taxon>Alveolata</taxon>
        <taxon>Dinophyceae</taxon>
        <taxon>Prorocentrales</taxon>
        <taxon>Prorocentraceae</taxon>
        <taxon>Prorocentrum</taxon>
    </lineage>
</organism>
<name>A0ABN9TND9_9DINO</name>
<gene>
    <name evidence="2" type="ORF">PCOR1329_LOCUS40619</name>
</gene>
<feature type="region of interest" description="Disordered" evidence="1">
    <location>
        <begin position="1"/>
        <end position="31"/>
    </location>
</feature>
<protein>
    <submittedName>
        <fullName evidence="2">Uncharacterized protein</fullName>
    </submittedName>
</protein>
<dbReference type="Proteomes" id="UP001189429">
    <property type="component" value="Unassembled WGS sequence"/>
</dbReference>
<reference evidence="2" key="1">
    <citation type="submission" date="2023-10" db="EMBL/GenBank/DDBJ databases">
        <authorList>
            <person name="Chen Y."/>
            <person name="Shah S."/>
            <person name="Dougan E. K."/>
            <person name="Thang M."/>
            <person name="Chan C."/>
        </authorList>
    </citation>
    <scope>NUCLEOTIDE SEQUENCE [LARGE SCALE GENOMIC DNA]</scope>
</reference>
<feature type="compositionally biased region" description="Basic and acidic residues" evidence="1">
    <location>
        <begin position="13"/>
        <end position="25"/>
    </location>
</feature>
<evidence type="ECO:0000313" key="2">
    <source>
        <dbReference type="EMBL" id="CAK0847410.1"/>
    </source>
</evidence>
<comment type="caution">
    <text evidence="2">The sequence shown here is derived from an EMBL/GenBank/DDBJ whole genome shotgun (WGS) entry which is preliminary data.</text>
</comment>
<keyword evidence="3" id="KW-1185">Reference proteome</keyword>